<evidence type="ECO:0000256" key="4">
    <source>
        <dbReference type="ARBA" id="ARBA00022857"/>
    </source>
</evidence>
<organism evidence="7 8">
    <name type="scientific">Thanatephorus cucumeris (strain AG1-IB / isolate 7/3/14)</name>
    <name type="common">Lettuce bottom rot fungus</name>
    <name type="synonym">Rhizoctonia solani</name>
    <dbReference type="NCBI Taxonomy" id="1108050"/>
    <lineage>
        <taxon>Eukaryota</taxon>
        <taxon>Fungi</taxon>
        <taxon>Dikarya</taxon>
        <taxon>Basidiomycota</taxon>
        <taxon>Agaricomycotina</taxon>
        <taxon>Agaricomycetes</taxon>
        <taxon>Cantharellales</taxon>
        <taxon>Ceratobasidiaceae</taxon>
        <taxon>Rhizoctonia</taxon>
        <taxon>Rhizoctonia solani AG-1</taxon>
    </lineage>
</organism>
<dbReference type="CDD" id="cd02932">
    <property type="entry name" value="OYE_YqiM_FMN"/>
    <property type="match status" value="1"/>
</dbReference>
<dbReference type="Pfam" id="PF00724">
    <property type="entry name" value="Oxidored_FMN"/>
    <property type="match status" value="1"/>
</dbReference>
<dbReference type="SUPFAM" id="SSF51395">
    <property type="entry name" value="FMN-linked oxidoreductases"/>
    <property type="match status" value="1"/>
</dbReference>
<protein>
    <submittedName>
        <fullName evidence="7">Putative NADPH dehydrogenase C23G7,10c</fullName>
    </submittedName>
</protein>
<dbReference type="Proteomes" id="UP000059188">
    <property type="component" value="Unassembled WGS sequence"/>
</dbReference>
<dbReference type="PANTHER" id="PTHR43303:SF4">
    <property type="entry name" value="NADPH DEHYDROGENASE C23G7.10C-RELATED"/>
    <property type="match status" value="1"/>
</dbReference>
<evidence type="ECO:0000313" key="8">
    <source>
        <dbReference type="Proteomes" id="UP000059188"/>
    </source>
</evidence>
<dbReference type="EMBL" id="LN679152">
    <property type="protein sequence ID" value="CEL61289.1"/>
    <property type="molecule type" value="Genomic_DNA"/>
</dbReference>
<evidence type="ECO:0000256" key="2">
    <source>
        <dbReference type="ARBA" id="ARBA00022630"/>
    </source>
</evidence>
<dbReference type="OrthoDB" id="72788at2759"/>
<evidence type="ECO:0000256" key="3">
    <source>
        <dbReference type="ARBA" id="ARBA00022643"/>
    </source>
</evidence>
<evidence type="ECO:0000259" key="6">
    <source>
        <dbReference type="Pfam" id="PF00724"/>
    </source>
</evidence>
<evidence type="ECO:0000256" key="1">
    <source>
        <dbReference type="ARBA" id="ARBA00001917"/>
    </source>
</evidence>
<dbReference type="GO" id="GO:0003959">
    <property type="term" value="F:NADPH dehydrogenase activity"/>
    <property type="evidence" value="ECO:0007669"/>
    <property type="project" value="InterPro"/>
</dbReference>
<keyword evidence="3" id="KW-0288">FMN</keyword>
<evidence type="ECO:0000256" key="5">
    <source>
        <dbReference type="ARBA" id="ARBA00023002"/>
    </source>
</evidence>
<sequence>MTTSTRRYIDRRLVIVLWAVLPFLIFPMASRILRFFRLSSPATREVSDTSPPVFRNIPAPGVDEYYPLNDPPIGTPYSPDEFPQNKVVPKLFTPFKVRDVEFKNRIWVSPMCQYSAVDGHMTDWHLVHIGGFATRGAGSIILEATAVTPEGRITPECAGIWSDTHIAPMKRIVDFAHGQGATVGIQLAHAGRKASTLAPWVQNRREKAGGDGSKSVVARETEGGWPANVVGPSDIPFADTYPTPKALTTEEIKGLVQSYVDAVERCKKIGFDFIEIHGAHGYLIHSFYSPISNKRTDEYGGSLSNRLRLALEITRAIRKVWDKPLFFRLSATDWAKEEKDENGEWVSWGIQQSIELSRLLGEEGVDLVDVSSGGNYVGQQIPIAPGYQVPFAKQIKESIPTLAIGAVGLITDPHQSAEILESGSADVLFYARELLRHADFPLFAAQELGVAVKPAGQYERAWSRMLAPKK</sequence>
<dbReference type="STRING" id="1108050.A0A0B7FWL4"/>
<gene>
    <name evidence="7" type="ORF">RSOLAG1IB_09911</name>
</gene>
<dbReference type="InterPro" id="IPR001155">
    <property type="entry name" value="OxRdtase_FMN_N"/>
</dbReference>
<keyword evidence="2" id="KW-0285">Flavoprotein</keyword>
<feature type="domain" description="NADH:flavin oxidoreductase/NADH oxidase N-terminal" evidence="6">
    <location>
        <begin position="90"/>
        <end position="446"/>
    </location>
</feature>
<dbReference type="Gene3D" id="3.20.20.70">
    <property type="entry name" value="Aldolase class I"/>
    <property type="match status" value="1"/>
</dbReference>
<dbReference type="GO" id="GO:0050661">
    <property type="term" value="F:NADP binding"/>
    <property type="evidence" value="ECO:0007669"/>
    <property type="project" value="InterPro"/>
</dbReference>
<keyword evidence="5" id="KW-0560">Oxidoreductase</keyword>
<dbReference type="PANTHER" id="PTHR43303">
    <property type="entry name" value="NADPH DEHYDROGENASE C23G7.10C-RELATED"/>
    <property type="match status" value="1"/>
</dbReference>
<keyword evidence="4" id="KW-0521">NADP</keyword>
<dbReference type="GO" id="GO:0010181">
    <property type="term" value="F:FMN binding"/>
    <property type="evidence" value="ECO:0007669"/>
    <property type="project" value="InterPro"/>
</dbReference>
<dbReference type="InterPro" id="IPR044152">
    <property type="entry name" value="YqjM-like"/>
</dbReference>
<dbReference type="AlphaFoldDB" id="A0A0B7FWL4"/>
<name>A0A0B7FWL4_THACB</name>
<comment type="cofactor">
    <cofactor evidence="1">
        <name>FMN</name>
        <dbReference type="ChEBI" id="CHEBI:58210"/>
    </cofactor>
</comment>
<keyword evidence="8" id="KW-1185">Reference proteome</keyword>
<proteinExistence type="predicted"/>
<reference evidence="7 8" key="1">
    <citation type="submission" date="2014-11" db="EMBL/GenBank/DDBJ databases">
        <authorList>
            <person name="Wibberg Daniel"/>
        </authorList>
    </citation>
    <scope>NUCLEOTIDE SEQUENCE [LARGE SCALE GENOMIC DNA]</scope>
    <source>
        <strain evidence="7">Rhizoctonia solani AG1-IB 7/3/14</strain>
    </source>
</reference>
<dbReference type="InterPro" id="IPR013785">
    <property type="entry name" value="Aldolase_TIM"/>
</dbReference>
<evidence type="ECO:0000313" key="7">
    <source>
        <dbReference type="EMBL" id="CEL61289.1"/>
    </source>
</evidence>
<accession>A0A0B7FWL4</accession>